<sequence length="1152" mass="122812">MRAAMRAAGAAVAGFVVLPALVTGTAEADEATGPETAQEREALAEADDSGERVEVPSATTETTQVFAEPDGTFTLEEYPQPVRVRDGDGWTPVDTTLTQHEDGTIGPQAAAADLAFSAGGAAPMARIQLGSNTVELDWVSELPEPQLDGNTATYPDVLPDVDLVLTAGVDGFSQVLEVHSAEAAASPELDQLEFALDTTGVELSRDEAGNLTAAGNDGGEDVFVASAPQMWDSGGNQNEGGDAPAELRTQTPTSGDRTARVDTDLTPDAVTLTPDQEMLDSADTTYPVYIDPSVSVNREDWAYVDKQYPSTSYFNSSDEDTGVGYEPQYGHTKRAFWEFDVAGRTKRPHTVIDSATLRMEVTHAFGCTGAEFSLHLTGTIDSDTTWNNQPRKADHQDTVDVDHGRPGCDGPGVEFDATDAYTSGVDEDWPNVTLGLYGNETASGDNWDWRRFAKDPKLVVKYNTTPATPKTDSMSDSHGGVCSTDPDDPRLINTTEPTLRAKVRDYDSKWGGQKVKARFEWREHPDGDTLGDADSASTDVDEWPDGSYRSAQASGLPEGPVVGYRAKASDGQHWGPWSNWCYVEVDTDAPDTGPEVSSTDYPDDDTTHGGVGEAGEFTFSANGVADAEAYHYSVNDASCSTELIPDEPGDSVTAAITPRADGPNLIHARTTDAHGNSSECVLVHTFTVAPPSSDVARFRMDEGSGDTAADAVADGRTATAVGNVEWTRGRVGQPDGDSYRANGTAVLTDGTDDSRLATDGAVVDTSEEFSVAAWVRLDSKEANATAVSQVGNAQSGFYLGYQTTYGHDNWVLKIPPEDTVGASGWTRAVSNEPAKTGVWTHLLGTVDPETGEAILYVNGVRQDTTEKRENPWNAGGPLVIGGAKFEEDPADAWPGAIDDVRLWDRTVIGEQPDGSDRRPETWRLANQPAALAGRWRLNETSGTEAADSSDHGLTGTLHGDPETVWSGATNPATSSSGATVDSSEDRITTDAPAVRTDRSFSVAAWVRLDEKGANSTAVSQNGNVHSGFYLGHQNTYDWDNWVLKMPPSDDADASGWHRALSGGAPELGAWTHLAATYDHTTNELTLYVNGVRQGTTDTHESPWNADGSLTLGTGRFEGSPNGSWNGDIDDVHVYQGVLSAAGVERVKEGYLP</sequence>
<evidence type="ECO:0000256" key="2">
    <source>
        <dbReference type="ARBA" id="ARBA00023157"/>
    </source>
</evidence>
<evidence type="ECO:0000259" key="5">
    <source>
        <dbReference type="SMART" id="SM00560"/>
    </source>
</evidence>
<dbReference type="InterPro" id="IPR042837">
    <property type="entry name" value="PTX3"/>
</dbReference>
<dbReference type="Gene3D" id="2.60.120.200">
    <property type="match status" value="2"/>
</dbReference>
<feature type="region of interest" description="Disordered" evidence="3">
    <location>
        <begin position="385"/>
        <end position="411"/>
    </location>
</feature>
<feature type="domain" description="LamG-like jellyroll fold" evidence="5">
    <location>
        <begin position="767"/>
        <end position="911"/>
    </location>
</feature>
<organism evidence="6 7">
    <name type="scientific">Haloactinospora alba</name>
    <dbReference type="NCBI Taxonomy" id="405555"/>
    <lineage>
        <taxon>Bacteria</taxon>
        <taxon>Bacillati</taxon>
        <taxon>Actinomycetota</taxon>
        <taxon>Actinomycetes</taxon>
        <taxon>Streptosporangiales</taxon>
        <taxon>Nocardiopsidaceae</taxon>
        <taxon>Haloactinospora</taxon>
    </lineage>
</organism>
<dbReference type="Pfam" id="PF13385">
    <property type="entry name" value="Laminin_G_3"/>
    <property type="match status" value="2"/>
</dbReference>
<reference evidence="6 7" key="1">
    <citation type="submission" date="2019-06" db="EMBL/GenBank/DDBJ databases">
        <title>Sequencing the genomes of 1000 actinobacteria strains.</title>
        <authorList>
            <person name="Klenk H.-P."/>
        </authorList>
    </citation>
    <scope>NUCLEOTIDE SEQUENCE [LARGE SCALE GENOMIC DNA]</scope>
    <source>
        <strain evidence="6 7">DSM 45015</strain>
    </source>
</reference>
<feature type="compositionally biased region" description="Polar residues" evidence="3">
    <location>
        <begin position="465"/>
        <end position="476"/>
    </location>
</feature>
<evidence type="ECO:0000256" key="1">
    <source>
        <dbReference type="ARBA" id="ARBA00022729"/>
    </source>
</evidence>
<proteinExistence type="predicted"/>
<dbReference type="EMBL" id="VFQC01000001">
    <property type="protein sequence ID" value="TQN32980.1"/>
    <property type="molecule type" value="Genomic_DNA"/>
</dbReference>
<dbReference type="GO" id="GO:0006955">
    <property type="term" value="P:immune response"/>
    <property type="evidence" value="ECO:0007669"/>
    <property type="project" value="InterPro"/>
</dbReference>
<gene>
    <name evidence="6" type="ORF">FHX37_2972</name>
</gene>
<evidence type="ECO:0000256" key="4">
    <source>
        <dbReference type="SAM" id="SignalP"/>
    </source>
</evidence>
<name>A0A543NMC7_9ACTN</name>
<dbReference type="SMART" id="SM00560">
    <property type="entry name" value="LamGL"/>
    <property type="match status" value="2"/>
</dbReference>
<keyword evidence="1 4" id="KW-0732">Signal</keyword>
<evidence type="ECO:0000313" key="6">
    <source>
        <dbReference type="EMBL" id="TQN32980.1"/>
    </source>
</evidence>
<feature type="region of interest" description="Disordered" evidence="3">
    <location>
        <begin position="230"/>
        <end position="261"/>
    </location>
</feature>
<evidence type="ECO:0000256" key="3">
    <source>
        <dbReference type="SAM" id="MobiDB-lite"/>
    </source>
</evidence>
<dbReference type="PANTHER" id="PTHR46943">
    <property type="entry name" value="PENTRAXIN-RELATED PROTEIN PTX3"/>
    <property type="match status" value="1"/>
</dbReference>
<dbReference type="SUPFAM" id="SSF49899">
    <property type="entry name" value="Concanavalin A-like lectins/glucanases"/>
    <property type="match status" value="2"/>
</dbReference>
<accession>A0A543NMC7</accession>
<dbReference type="Proteomes" id="UP000317422">
    <property type="component" value="Unassembled WGS sequence"/>
</dbReference>
<feature type="signal peptide" evidence="4">
    <location>
        <begin position="1"/>
        <end position="28"/>
    </location>
</feature>
<dbReference type="InterPro" id="IPR013320">
    <property type="entry name" value="ConA-like_dom_sf"/>
</dbReference>
<keyword evidence="2" id="KW-1015">Disulfide bond</keyword>
<feature type="region of interest" description="Disordered" evidence="3">
    <location>
        <begin position="465"/>
        <end position="493"/>
    </location>
</feature>
<feature type="domain" description="LamG-like jellyroll fold" evidence="5">
    <location>
        <begin position="998"/>
        <end position="1141"/>
    </location>
</feature>
<dbReference type="GO" id="GO:0030246">
    <property type="term" value="F:carbohydrate binding"/>
    <property type="evidence" value="ECO:0007669"/>
    <property type="project" value="UniProtKB-KW"/>
</dbReference>
<feature type="region of interest" description="Disordered" evidence="3">
    <location>
        <begin position="522"/>
        <end position="541"/>
    </location>
</feature>
<comment type="caution">
    <text evidence="6">The sequence shown here is derived from an EMBL/GenBank/DDBJ whole genome shotgun (WGS) entry which is preliminary data.</text>
</comment>
<dbReference type="AlphaFoldDB" id="A0A543NMC7"/>
<protein>
    <submittedName>
        <fullName evidence="6">Concanavalin A-like lectin/glucanase superfamily protein</fullName>
    </submittedName>
</protein>
<dbReference type="RefSeq" id="WP_141924408.1">
    <property type="nucleotide sequence ID" value="NZ_VFQC01000001.1"/>
</dbReference>
<dbReference type="OrthoDB" id="176279at2"/>
<feature type="region of interest" description="Disordered" evidence="3">
    <location>
        <begin position="940"/>
        <end position="959"/>
    </location>
</feature>
<evidence type="ECO:0000313" key="7">
    <source>
        <dbReference type="Proteomes" id="UP000317422"/>
    </source>
</evidence>
<feature type="chain" id="PRO_5021797048" evidence="4">
    <location>
        <begin position="29"/>
        <end position="1152"/>
    </location>
</feature>
<keyword evidence="6" id="KW-0430">Lectin</keyword>
<dbReference type="InterPro" id="IPR006558">
    <property type="entry name" value="LamG-like"/>
</dbReference>
<dbReference type="PANTHER" id="PTHR46943:SF1">
    <property type="entry name" value="PENTRAXIN-RELATED PROTEIN PTX3"/>
    <property type="match status" value="1"/>
</dbReference>
<keyword evidence="7" id="KW-1185">Reference proteome</keyword>
<feature type="compositionally biased region" description="Basic and acidic residues" evidence="3">
    <location>
        <begin position="391"/>
        <end position="406"/>
    </location>
</feature>